<dbReference type="Gene3D" id="3.40.50.620">
    <property type="entry name" value="HUPs"/>
    <property type="match status" value="1"/>
</dbReference>
<feature type="transmembrane region" description="Helical" evidence="1">
    <location>
        <begin position="60"/>
        <end position="91"/>
    </location>
</feature>
<dbReference type="PANTHER" id="PTHR30336:SF18">
    <property type="entry name" value="MEMBRANE PROTEIN"/>
    <property type="match status" value="1"/>
</dbReference>
<dbReference type="GeneID" id="69058486"/>
<dbReference type="GO" id="GO:0043164">
    <property type="term" value="P:Gram-negative-bacterium-type cell wall biogenesis"/>
    <property type="evidence" value="ECO:0007669"/>
    <property type="project" value="TreeGrafter"/>
</dbReference>
<evidence type="ECO:0000256" key="1">
    <source>
        <dbReference type="SAM" id="Phobius"/>
    </source>
</evidence>
<dbReference type="InterPro" id="IPR014729">
    <property type="entry name" value="Rossmann-like_a/b/a_fold"/>
</dbReference>
<dbReference type="EMBL" id="CP047121">
    <property type="protein sequence ID" value="QHB52303.1"/>
    <property type="molecule type" value="Genomic_DNA"/>
</dbReference>
<sequence>MLSGLLTMLGIQVVLLVVLATYLIKKRNTSVIGWLINLNLLCFMALLFEALVVIQNVLLAAIFAILLMAVVVIVGGGLIFSFVFLFINAYFAWKREGRSLSSSLTLILGIGVILVDIFFLFDPINAPKPIQNFITMFLTLFIFYILLTVWNTMVSMIVYNLYFPKYDKDYIIVLGSGLIDGYKVGRLLGNRINKGIEFYHLQLKKTAKHAKLIFSGGQGGDEKIPEGVAMKKYALDQGVPETDTLVEDKSINTRQNLIFSDRIIKNDSGRDDNKIVFVTNNFHTLRGGILAGKLGIPATGIGAKTPFYYLPNAVIREYLALFVMHKRFHIAMMSLIFVVALLAGASSLIIK</sequence>
<feature type="transmembrane region" description="Helical" evidence="1">
    <location>
        <begin position="31"/>
        <end position="54"/>
    </location>
</feature>
<feature type="domain" description="DUF218" evidence="2">
    <location>
        <begin position="169"/>
        <end position="319"/>
    </location>
</feature>
<keyword evidence="1" id="KW-1133">Transmembrane helix</keyword>
<evidence type="ECO:0000313" key="4">
    <source>
        <dbReference type="Proteomes" id="UP000465035"/>
    </source>
</evidence>
<dbReference type="GO" id="GO:0005886">
    <property type="term" value="C:plasma membrane"/>
    <property type="evidence" value="ECO:0007669"/>
    <property type="project" value="TreeGrafter"/>
</dbReference>
<feature type="transmembrane region" description="Helical" evidence="1">
    <location>
        <begin position="6"/>
        <end position="24"/>
    </location>
</feature>
<evidence type="ECO:0000259" key="2">
    <source>
        <dbReference type="Pfam" id="PF02698"/>
    </source>
</evidence>
<dbReference type="AlphaFoldDB" id="A0A6P1EC27"/>
<reference evidence="3 4" key="1">
    <citation type="submission" date="2019-12" db="EMBL/GenBank/DDBJ databases">
        <title>Lactobacillus hilgardii FLUB.</title>
        <authorList>
            <person name="Gustaw K."/>
        </authorList>
    </citation>
    <scope>NUCLEOTIDE SEQUENCE [LARGE SCALE GENOMIC DNA]</scope>
    <source>
        <strain evidence="3 4">FLUB</strain>
    </source>
</reference>
<gene>
    <name evidence="3" type="ORF">GQR93_08920</name>
</gene>
<dbReference type="PANTHER" id="PTHR30336">
    <property type="entry name" value="INNER MEMBRANE PROTEIN, PROBABLE PERMEASE"/>
    <property type="match status" value="1"/>
</dbReference>
<feature type="transmembrane region" description="Helical" evidence="1">
    <location>
        <begin position="103"/>
        <end position="121"/>
    </location>
</feature>
<protein>
    <submittedName>
        <fullName evidence="3">YdcF family protein</fullName>
    </submittedName>
</protein>
<keyword evidence="1" id="KW-0812">Transmembrane</keyword>
<proteinExistence type="predicted"/>
<evidence type="ECO:0000313" key="3">
    <source>
        <dbReference type="EMBL" id="QHB52303.1"/>
    </source>
</evidence>
<feature type="transmembrane region" description="Helical" evidence="1">
    <location>
        <begin position="330"/>
        <end position="350"/>
    </location>
</feature>
<keyword evidence="1" id="KW-0472">Membrane</keyword>
<organism evidence="3 4">
    <name type="scientific">Lentilactobacillus hilgardii</name>
    <name type="common">Lactobacillus hilgardii</name>
    <dbReference type="NCBI Taxonomy" id="1588"/>
    <lineage>
        <taxon>Bacteria</taxon>
        <taxon>Bacillati</taxon>
        <taxon>Bacillota</taxon>
        <taxon>Bacilli</taxon>
        <taxon>Lactobacillales</taxon>
        <taxon>Lactobacillaceae</taxon>
        <taxon>Lentilactobacillus</taxon>
    </lineage>
</organism>
<dbReference type="Pfam" id="PF02698">
    <property type="entry name" value="DUF218"/>
    <property type="match status" value="1"/>
</dbReference>
<dbReference type="GO" id="GO:0000270">
    <property type="term" value="P:peptidoglycan metabolic process"/>
    <property type="evidence" value="ECO:0007669"/>
    <property type="project" value="TreeGrafter"/>
</dbReference>
<accession>A0A6P1EC27</accession>
<dbReference type="CDD" id="cd06259">
    <property type="entry name" value="YdcF-like"/>
    <property type="match status" value="1"/>
</dbReference>
<name>A0A6P1EC27_LENHI</name>
<dbReference type="InterPro" id="IPR003848">
    <property type="entry name" value="DUF218"/>
</dbReference>
<dbReference type="InterPro" id="IPR051599">
    <property type="entry name" value="Cell_Envelope_Assoc"/>
</dbReference>
<dbReference type="Proteomes" id="UP000465035">
    <property type="component" value="Chromosome"/>
</dbReference>
<dbReference type="RefSeq" id="WP_003554485.1">
    <property type="nucleotide sequence ID" value="NZ_CABKOL010000102.1"/>
</dbReference>
<feature type="transmembrane region" description="Helical" evidence="1">
    <location>
        <begin position="133"/>
        <end position="162"/>
    </location>
</feature>